<feature type="region of interest" description="Disordered" evidence="1">
    <location>
        <begin position="1"/>
        <end position="201"/>
    </location>
</feature>
<dbReference type="EMBL" id="JANPWB010000002">
    <property type="protein sequence ID" value="KAJ1208509.1"/>
    <property type="molecule type" value="Genomic_DNA"/>
</dbReference>
<keyword evidence="3" id="KW-1185">Reference proteome</keyword>
<evidence type="ECO:0000256" key="1">
    <source>
        <dbReference type="SAM" id="MobiDB-lite"/>
    </source>
</evidence>
<evidence type="ECO:0000313" key="3">
    <source>
        <dbReference type="Proteomes" id="UP001066276"/>
    </source>
</evidence>
<gene>
    <name evidence="2" type="ORF">NDU88_003894</name>
</gene>
<dbReference type="AlphaFoldDB" id="A0AAV7W8T6"/>
<sequence>MTRGPLHPDTSAEPGAPKPPPSKQSTGAPASLQEEVGPAAQTSGPQSITQKKGGGEGPRPDNDRQRSPPNTTHRSALQRGPQVSPPVTSSISRVQEQPAPLQTGPALRIGPAATWPPPPARTLRSRGRPKLTRGVRGPKRPPRDPPRNRPPSAPLQRDKKPLPAARADERQPTQPGRPLLQARPRLSPLHVSPPREHPQRS</sequence>
<feature type="compositionally biased region" description="Basic and acidic residues" evidence="1">
    <location>
        <begin position="156"/>
        <end position="171"/>
    </location>
</feature>
<name>A0AAV7W8T6_PLEWA</name>
<accession>A0AAV7W8T6</accession>
<evidence type="ECO:0000313" key="2">
    <source>
        <dbReference type="EMBL" id="KAJ1208509.1"/>
    </source>
</evidence>
<feature type="compositionally biased region" description="Polar residues" evidence="1">
    <location>
        <begin position="40"/>
        <end position="50"/>
    </location>
</feature>
<organism evidence="2 3">
    <name type="scientific">Pleurodeles waltl</name>
    <name type="common">Iberian ribbed newt</name>
    <dbReference type="NCBI Taxonomy" id="8319"/>
    <lineage>
        <taxon>Eukaryota</taxon>
        <taxon>Metazoa</taxon>
        <taxon>Chordata</taxon>
        <taxon>Craniata</taxon>
        <taxon>Vertebrata</taxon>
        <taxon>Euteleostomi</taxon>
        <taxon>Amphibia</taxon>
        <taxon>Batrachia</taxon>
        <taxon>Caudata</taxon>
        <taxon>Salamandroidea</taxon>
        <taxon>Salamandridae</taxon>
        <taxon>Pleurodelinae</taxon>
        <taxon>Pleurodeles</taxon>
    </lineage>
</organism>
<protein>
    <submittedName>
        <fullName evidence="2">Uncharacterized protein</fullName>
    </submittedName>
</protein>
<dbReference type="Proteomes" id="UP001066276">
    <property type="component" value="Chromosome 1_2"/>
</dbReference>
<feature type="compositionally biased region" description="Polar residues" evidence="1">
    <location>
        <begin position="85"/>
        <end position="95"/>
    </location>
</feature>
<proteinExistence type="predicted"/>
<feature type="compositionally biased region" description="Basic residues" evidence="1">
    <location>
        <begin position="123"/>
        <end position="140"/>
    </location>
</feature>
<comment type="caution">
    <text evidence="2">The sequence shown here is derived from an EMBL/GenBank/DDBJ whole genome shotgun (WGS) entry which is preliminary data.</text>
</comment>
<reference evidence="2" key="1">
    <citation type="journal article" date="2022" name="bioRxiv">
        <title>Sequencing and chromosome-scale assembly of the giantPleurodeles waltlgenome.</title>
        <authorList>
            <person name="Brown T."/>
            <person name="Elewa A."/>
            <person name="Iarovenko S."/>
            <person name="Subramanian E."/>
            <person name="Araus A.J."/>
            <person name="Petzold A."/>
            <person name="Susuki M."/>
            <person name="Suzuki K.-i.T."/>
            <person name="Hayashi T."/>
            <person name="Toyoda A."/>
            <person name="Oliveira C."/>
            <person name="Osipova E."/>
            <person name="Leigh N.D."/>
            <person name="Simon A."/>
            <person name="Yun M.H."/>
        </authorList>
    </citation>
    <scope>NUCLEOTIDE SEQUENCE</scope>
    <source>
        <strain evidence="2">20211129_DDA</strain>
        <tissue evidence="2">Liver</tissue>
    </source>
</reference>